<dbReference type="AlphaFoldDB" id="A0A1Y2FHQ8"/>
<keyword evidence="7" id="KW-1185">Reference proteome</keyword>
<feature type="domain" description="FLYWCH-type" evidence="4">
    <location>
        <begin position="11"/>
        <end position="72"/>
    </location>
</feature>
<evidence type="ECO:0000256" key="2">
    <source>
        <dbReference type="ARBA" id="ARBA00022771"/>
    </source>
</evidence>
<dbReference type="Pfam" id="PF10551">
    <property type="entry name" value="MULE"/>
    <property type="match status" value="1"/>
</dbReference>
<proteinExistence type="predicted"/>
<feature type="domain" description="MULE transposase" evidence="5">
    <location>
        <begin position="189"/>
        <end position="292"/>
    </location>
</feature>
<dbReference type="InterPro" id="IPR007588">
    <property type="entry name" value="Znf_FLYWCH"/>
</dbReference>
<dbReference type="GO" id="GO:0008270">
    <property type="term" value="F:zinc ion binding"/>
    <property type="evidence" value="ECO:0007669"/>
    <property type="project" value="UniProtKB-KW"/>
</dbReference>
<dbReference type="Proteomes" id="UP000193920">
    <property type="component" value="Unassembled WGS sequence"/>
</dbReference>
<gene>
    <name evidence="6" type="ORF">LY90DRAFT_644779</name>
</gene>
<dbReference type="STRING" id="1754190.A0A1Y2FHQ8"/>
<protein>
    <recommendedName>
        <fullName evidence="8">MULE transposase domain-containing protein</fullName>
    </recommendedName>
</protein>
<evidence type="ECO:0000256" key="3">
    <source>
        <dbReference type="ARBA" id="ARBA00022833"/>
    </source>
</evidence>
<keyword evidence="1" id="KW-0479">Metal-binding</keyword>
<evidence type="ECO:0000313" key="7">
    <source>
        <dbReference type="Proteomes" id="UP000193920"/>
    </source>
</evidence>
<evidence type="ECO:0000256" key="1">
    <source>
        <dbReference type="ARBA" id="ARBA00022723"/>
    </source>
</evidence>
<keyword evidence="2" id="KW-0863">Zinc-finger</keyword>
<sequence>MEENLIIDISESNKGKEQIIINKKYKFNFSYKRKDNSKVYKCTEYKKINKCKSFIILNDKKEILKYNSSHNHPENEYDVSLSIMKHKIKDGIEKSSIPFGIKIKPLYNKISKEMGLICPEYNSIKSQISRNLNKKLPSNVTTFAEIPSESEYYNTKRGENFMIFKNSNLIIFQSPFQAKLFREYNDDIFVDGTFFIAPKFSYQVFITRTYAKELDSFYTTSFAILKNKEQETYKMLFEMLFENLKKNANTCNNNIRIEPKNLHCDFERVISKAAKTIFPNTNIKYCIWHYKKSLEIKKNKLCYNEVKNNNIFIYYKAISNLPFINPEYIFDIYVIIKIKSIKNNYCQFLKFLEYFYKIYLIDYDMKIWNYYNNIEHITNNASESLNNYLNNLFPTKPSFYELIDKLNELEHLSYYDYQRKIRGIWKIKKRAINKANEISVLIERFKSIEAKLIDAKCDRNKIINLWFDCLTNLNNII</sequence>
<dbReference type="EMBL" id="MCOG01000007">
    <property type="protein sequence ID" value="ORY83463.1"/>
    <property type="molecule type" value="Genomic_DNA"/>
</dbReference>
<reference evidence="6 7" key="1">
    <citation type="submission" date="2016-08" db="EMBL/GenBank/DDBJ databases">
        <title>A Parts List for Fungal Cellulosomes Revealed by Comparative Genomics.</title>
        <authorList>
            <consortium name="DOE Joint Genome Institute"/>
            <person name="Haitjema C.H."/>
            <person name="Gilmore S.P."/>
            <person name="Henske J.K."/>
            <person name="Solomon K.V."/>
            <person name="De Groot R."/>
            <person name="Kuo A."/>
            <person name="Mondo S.J."/>
            <person name="Salamov A.A."/>
            <person name="Labutti K."/>
            <person name="Zhao Z."/>
            <person name="Chiniquy J."/>
            <person name="Barry K."/>
            <person name="Brewer H.M."/>
            <person name="Purvine S.O."/>
            <person name="Wright A.T."/>
            <person name="Boxma B."/>
            <person name="Van Alen T."/>
            <person name="Hackstein J.H."/>
            <person name="Baker S.E."/>
            <person name="Grigoriev I.V."/>
            <person name="O'Malley M.A."/>
        </authorList>
    </citation>
    <scope>NUCLEOTIDE SEQUENCE [LARGE SCALE GENOMIC DNA]</scope>
    <source>
        <strain evidence="6 7">G1</strain>
    </source>
</reference>
<organism evidence="6 7">
    <name type="scientific">Neocallimastix californiae</name>
    <dbReference type="NCBI Taxonomy" id="1754190"/>
    <lineage>
        <taxon>Eukaryota</taxon>
        <taxon>Fungi</taxon>
        <taxon>Fungi incertae sedis</taxon>
        <taxon>Chytridiomycota</taxon>
        <taxon>Chytridiomycota incertae sedis</taxon>
        <taxon>Neocallimastigomycetes</taxon>
        <taxon>Neocallimastigales</taxon>
        <taxon>Neocallimastigaceae</taxon>
        <taxon>Neocallimastix</taxon>
    </lineage>
</organism>
<dbReference type="Pfam" id="PF04500">
    <property type="entry name" value="FLYWCH"/>
    <property type="match status" value="1"/>
</dbReference>
<dbReference type="Gene3D" id="2.20.25.240">
    <property type="match status" value="1"/>
</dbReference>
<evidence type="ECO:0008006" key="8">
    <source>
        <dbReference type="Google" id="ProtNLM"/>
    </source>
</evidence>
<name>A0A1Y2FHQ8_9FUNG</name>
<evidence type="ECO:0000259" key="4">
    <source>
        <dbReference type="Pfam" id="PF04500"/>
    </source>
</evidence>
<accession>A0A1Y2FHQ8</accession>
<comment type="caution">
    <text evidence="6">The sequence shown here is derived from an EMBL/GenBank/DDBJ whole genome shotgun (WGS) entry which is preliminary data.</text>
</comment>
<dbReference type="InterPro" id="IPR018289">
    <property type="entry name" value="MULE_transposase_dom"/>
</dbReference>
<evidence type="ECO:0000313" key="6">
    <source>
        <dbReference type="EMBL" id="ORY83463.1"/>
    </source>
</evidence>
<keyword evidence="3" id="KW-0862">Zinc</keyword>
<evidence type="ECO:0000259" key="5">
    <source>
        <dbReference type="Pfam" id="PF10551"/>
    </source>
</evidence>